<proteinExistence type="predicted"/>
<comment type="subcellular location">
    <subcellularLocation>
        <location evidence="1">Membrane</location>
        <topology evidence="1">Multi-pass membrane protein</topology>
    </subcellularLocation>
</comment>
<evidence type="ECO:0000259" key="6">
    <source>
        <dbReference type="Pfam" id="PF06271"/>
    </source>
</evidence>
<dbReference type="AlphaFoldDB" id="M1MVU5"/>
<name>M1MVU5_9CORY</name>
<dbReference type="Pfam" id="PF06271">
    <property type="entry name" value="RDD"/>
    <property type="match status" value="2"/>
</dbReference>
<reference evidence="7 8" key="1">
    <citation type="journal article" date="2012" name="Stand. Genomic Sci.">
        <title>Genome sequence of the halotolerant bacterium Corynebacterium halotolerans type strain YIM 70093(T) (= DSM 44683(T)).</title>
        <authorList>
            <person name="Ruckert C."/>
            <person name="Albersmeier A."/>
            <person name="Al-Dilaimi A."/>
            <person name="Niehaus K."/>
            <person name="Szczepanowski R."/>
            <person name="Kalinowski J."/>
        </authorList>
    </citation>
    <scope>NUCLEOTIDE SEQUENCE [LARGE SCALE GENOMIC DNA]</scope>
    <source>
        <strain evidence="7">YIM 70093</strain>
    </source>
</reference>
<protein>
    <recommendedName>
        <fullName evidence="6">RDD domain-containing protein</fullName>
    </recommendedName>
</protein>
<feature type="transmembrane region" description="Helical" evidence="5">
    <location>
        <begin position="120"/>
        <end position="138"/>
    </location>
</feature>
<organism evidence="7 8">
    <name type="scientific">Corynebacterium halotolerans YIM 70093 = DSM 44683</name>
    <dbReference type="NCBI Taxonomy" id="1121362"/>
    <lineage>
        <taxon>Bacteria</taxon>
        <taxon>Bacillati</taxon>
        <taxon>Actinomycetota</taxon>
        <taxon>Actinomycetes</taxon>
        <taxon>Mycobacteriales</taxon>
        <taxon>Corynebacteriaceae</taxon>
        <taxon>Corynebacterium</taxon>
    </lineage>
</organism>
<keyword evidence="4 5" id="KW-0472">Membrane</keyword>
<keyword evidence="2 5" id="KW-0812">Transmembrane</keyword>
<evidence type="ECO:0000313" key="7">
    <source>
        <dbReference type="EMBL" id="AGF71869.1"/>
    </source>
</evidence>
<dbReference type="EMBL" id="CP003697">
    <property type="protein sequence ID" value="AGF71869.1"/>
    <property type="molecule type" value="Genomic_DNA"/>
</dbReference>
<dbReference type="KEGG" id="chn:A605_04290"/>
<evidence type="ECO:0000256" key="1">
    <source>
        <dbReference type="ARBA" id="ARBA00004141"/>
    </source>
</evidence>
<dbReference type="STRING" id="1121362.A605_04290"/>
<feature type="transmembrane region" description="Helical" evidence="5">
    <location>
        <begin position="178"/>
        <end position="195"/>
    </location>
</feature>
<gene>
    <name evidence="7" type="ORF">A605_04290</name>
</gene>
<dbReference type="InterPro" id="IPR010432">
    <property type="entry name" value="RDD"/>
</dbReference>
<evidence type="ECO:0000256" key="4">
    <source>
        <dbReference type="ARBA" id="ARBA00023136"/>
    </source>
</evidence>
<feature type="transmembrane region" description="Helical" evidence="5">
    <location>
        <begin position="269"/>
        <end position="286"/>
    </location>
</feature>
<dbReference type="GO" id="GO:0016020">
    <property type="term" value="C:membrane"/>
    <property type="evidence" value="ECO:0007669"/>
    <property type="project" value="UniProtKB-SubCell"/>
</dbReference>
<dbReference type="HOGENOM" id="CLU_965457_0_0_11"/>
<keyword evidence="8" id="KW-1185">Reference proteome</keyword>
<feature type="domain" description="RDD" evidence="6">
    <location>
        <begin position="11"/>
        <end position="149"/>
    </location>
</feature>
<evidence type="ECO:0000313" key="8">
    <source>
        <dbReference type="Proteomes" id="UP000011723"/>
    </source>
</evidence>
<feature type="transmembrane region" description="Helical" evidence="5">
    <location>
        <begin position="17"/>
        <end position="38"/>
    </location>
</feature>
<accession>M1MVU5</accession>
<feature type="transmembrane region" description="Helical" evidence="5">
    <location>
        <begin position="50"/>
        <end position="69"/>
    </location>
</feature>
<evidence type="ECO:0000256" key="3">
    <source>
        <dbReference type="ARBA" id="ARBA00022989"/>
    </source>
</evidence>
<dbReference type="Proteomes" id="UP000011723">
    <property type="component" value="Chromosome"/>
</dbReference>
<sequence length="318" mass="34607">MADDAGVPGAASITRRFGAFVFEAILFILVFSGLHYLAPQFAQSQSVANNPLVLLVLAAVRILGEALWATSPGKYVTGLQVVFHTRTGGRVAGWQRLPRAALRNGWLWLPAVMVLIDPSFTWYNGLASAVALTVLIRWDNRSLADLLAGPEVLSVTHTVPAPASRKSPWPTSSPPQRALAWAIDLAVAALVGTALTQVTGWSFWLDTLTVLGLMRVITEWVGLPTPGKAVMGLRVYHLPWFDVKALVFLQVLVRNLWVPVAVAYAASPYATPLLFEGLVMAFILVFPDHRGVMDWLANAHVTDVRGTESPEDNAVSRR</sequence>
<evidence type="ECO:0000256" key="2">
    <source>
        <dbReference type="ARBA" id="ARBA00022692"/>
    </source>
</evidence>
<keyword evidence="3 5" id="KW-1133">Transmembrane helix</keyword>
<dbReference type="PATRIC" id="fig|1121362.3.peg.862"/>
<feature type="domain" description="RDD" evidence="6">
    <location>
        <begin position="174"/>
        <end position="298"/>
    </location>
</feature>
<evidence type="ECO:0000256" key="5">
    <source>
        <dbReference type="SAM" id="Phobius"/>
    </source>
</evidence>